<dbReference type="Pfam" id="PF22725">
    <property type="entry name" value="GFO_IDH_MocA_C3"/>
    <property type="match status" value="1"/>
</dbReference>
<dbReference type="Gene3D" id="3.40.50.720">
    <property type="entry name" value="NAD(P)-binding Rossmann-like Domain"/>
    <property type="match status" value="1"/>
</dbReference>
<evidence type="ECO:0000313" key="5">
    <source>
        <dbReference type="EMBL" id="GER99272.1"/>
    </source>
</evidence>
<dbReference type="InterPro" id="IPR055170">
    <property type="entry name" value="GFO_IDH_MocA-like_dom"/>
</dbReference>
<feature type="domain" description="GFO/IDH/MocA-like oxidoreductase" evidence="4">
    <location>
        <begin position="137"/>
        <end position="251"/>
    </location>
</feature>
<evidence type="ECO:0000256" key="1">
    <source>
        <dbReference type="ARBA" id="ARBA00010928"/>
    </source>
</evidence>
<dbReference type="PANTHER" id="PTHR22604">
    <property type="entry name" value="OXIDOREDUCTASES"/>
    <property type="match status" value="1"/>
</dbReference>
<proteinExistence type="inferred from homology"/>
<dbReference type="EMBL" id="BLAD01000039">
    <property type="protein sequence ID" value="GER99272.1"/>
    <property type="molecule type" value="Genomic_DNA"/>
</dbReference>
<dbReference type="SUPFAM" id="SSF51735">
    <property type="entry name" value="NAD(P)-binding Rossmann-fold domains"/>
    <property type="match status" value="1"/>
</dbReference>
<gene>
    <name evidence="5" type="ORF">Acor_13360</name>
</gene>
<dbReference type="Pfam" id="PF01408">
    <property type="entry name" value="GFO_IDH_MocA"/>
    <property type="match status" value="1"/>
</dbReference>
<reference evidence="5 6" key="1">
    <citation type="submission" date="2019-10" db="EMBL/GenBank/DDBJ databases">
        <title>Whole genome shotgun sequence of Acrocarpospora corrugata NBRC 13972.</title>
        <authorList>
            <person name="Ichikawa N."/>
            <person name="Kimura A."/>
            <person name="Kitahashi Y."/>
            <person name="Komaki H."/>
            <person name="Oguchi A."/>
        </authorList>
    </citation>
    <scope>NUCLEOTIDE SEQUENCE [LARGE SCALE GENOMIC DNA]</scope>
    <source>
        <strain evidence="5 6">NBRC 13972</strain>
    </source>
</reference>
<dbReference type="GO" id="GO:0016491">
    <property type="term" value="F:oxidoreductase activity"/>
    <property type="evidence" value="ECO:0007669"/>
    <property type="project" value="UniProtKB-KW"/>
</dbReference>
<comment type="caution">
    <text evidence="5">The sequence shown here is derived from an EMBL/GenBank/DDBJ whole genome shotgun (WGS) entry which is preliminary data.</text>
</comment>
<comment type="similarity">
    <text evidence="1">Belongs to the Gfo/Idh/MocA family.</text>
</comment>
<name>A0A5M3VW01_9ACTN</name>
<dbReference type="InterPro" id="IPR000683">
    <property type="entry name" value="Gfo/Idh/MocA-like_OxRdtase_N"/>
</dbReference>
<dbReference type="InterPro" id="IPR036291">
    <property type="entry name" value="NAD(P)-bd_dom_sf"/>
</dbReference>
<evidence type="ECO:0000313" key="6">
    <source>
        <dbReference type="Proteomes" id="UP000334990"/>
    </source>
</evidence>
<sequence>MTTPTPEPLRWAVIGTGGIAKDFAEDLRLSDAGRLVAVGSRTAARAEAFAAQVGAPRSYGDQAELLAAEDIDAVYVATPHPAHRDAALAAIEAGKAVLVEKPFTINRGEAEDLVKAARARGVFLMEAMWTRFLPHMVRLRELLAEGRLGDLRMVTAEHGVWFHRDPAHRMFDPHLGGGALLDLGVYPVSFLSMVLGAPASVLAATQFGDTGVDGQTTMIMGYGGGRQGVATSSMEAFLPNRATIAGTDARIDIDAWWYRPTSFTLTARTGAVERYEFPVPGNGLRFQTEEVARCVRAGLLESPILTLDESCQIMGTMDEVRAQVGLRYPGE</sequence>
<protein>
    <submittedName>
        <fullName evidence="5">Oxidoreductase</fullName>
    </submittedName>
</protein>
<dbReference type="OrthoDB" id="9815825at2"/>
<dbReference type="Gene3D" id="3.30.360.10">
    <property type="entry name" value="Dihydrodipicolinate Reductase, domain 2"/>
    <property type="match status" value="1"/>
</dbReference>
<feature type="domain" description="Gfo/Idh/MocA-like oxidoreductase N-terminal" evidence="3">
    <location>
        <begin position="9"/>
        <end position="126"/>
    </location>
</feature>
<dbReference type="PANTHER" id="PTHR22604:SF105">
    <property type="entry name" value="TRANS-1,2-DIHYDROBENZENE-1,2-DIOL DEHYDROGENASE"/>
    <property type="match status" value="1"/>
</dbReference>
<accession>A0A5M3VW01</accession>
<evidence type="ECO:0000259" key="3">
    <source>
        <dbReference type="Pfam" id="PF01408"/>
    </source>
</evidence>
<dbReference type="SUPFAM" id="SSF55347">
    <property type="entry name" value="Glyceraldehyde-3-phosphate dehydrogenase-like, C-terminal domain"/>
    <property type="match status" value="1"/>
</dbReference>
<evidence type="ECO:0000256" key="2">
    <source>
        <dbReference type="ARBA" id="ARBA00023002"/>
    </source>
</evidence>
<keyword evidence="6" id="KW-1185">Reference proteome</keyword>
<evidence type="ECO:0000259" key="4">
    <source>
        <dbReference type="Pfam" id="PF22725"/>
    </source>
</evidence>
<dbReference type="AlphaFoldDB" id="A0A5M3VW01"/>
<organism evidence="5 6">
    <name type="scientific">Acrocarpospora corrugata</name>
    <dbReference type="NCBI Taxonomy" id="35763"/>
    <lineage>
        <taxon>Bacteria</taxon>
        <taxon>Bacillati</taxon>
        <taxon>Actinomycetota</taxon>
        <taxon>Actinomycetes</taxon>
        <taxon>Streptosporangiales</taxon>
        <taxon>Streptosporangiaceae</taxon>
        <taxon>Acrocarpospora</taxon>
    </lineage>
</organism>
<dbReference type="RefSeq" id="WP_155335676.1">
    <property type="nucleotide sequence ID" value="NZ_BAAABN010000093.1"/>
</dbReference>
<dbReference type="GO" id="GO:0000166">
    <property type="term" value="F:nucleotide binding"/>
    <property type="evidence" value="ECO:0007669"/>
    <property type="project" value="InterPro"/>
</dbReference>
<keyword evidence="2" id="KW-0560">Oxidoreductase</keyword>
<dbReference type="Proteomes" id="UP000334990">
    <property type="component" value="Unassembled WGS sequence"/>
</dbReference>
<dbReference type="InterPro" id="IPR050984">
    <property type="entry name" value="Gfo/Idh/MocA_domain"/>
</dbReference>